<dbReference type="Proteomes" id="UP000291469">
    <property type="component" value="Chromosome"/>
</dbReference>
<evidence type="ECO:0000256" key="2">
    <source>
        <dbReference type="SAM" id="MobiDB-lite"/>
    </source>
</evidence>
<dbReference type="PRINTS" id="PR00862">
    <property type="entry name" value="PROLIGOPTASE"/>
</dbReference>
<dbReference type="PANTHER" id="PTHR42776">
    <property type="entry name" value="SERINE PEPTIDASE S9 FAMILY MEMBER"/>
    <property type="match status" value="1"/>
</dbReference>
<keyword evidence="1" id="KW-0378">Hydrolase</keyword>
<accession>A0A411YKS6</accession>
<reference evidence="4 5" key="1">
    <citation type="submission" date="2019-01" db="EMBL/GenBank/DDBJ databases">
        <title>Egibacter rhizosphaerae EGI 80759T.</title>
        <authorList>
            <person name="Chen D.-D."/>
            <person name="Tian Y."/>
            <person name="Jiao J.-Y."/>
            <person name="Zhang X.-T."/>
            <person name="Zhang Y.-G."/>
            <person name="Zhang Y."/>
            <person name="Xiao M."/>
            <person name="Shu W.-S."/>
            <person name="Li W.-J."/>
        </authorList>
    </citation>
    <scope>NUCLEOTIDE SEQUENCE [LARGE SCALE GENOMIC DNA]</scope>
    <source>
        <strain evidence="4 5">EGI 80759</strain>
    </source>
</reference>
<dbReference type="KEGG" id="erz:ER308_21195"/>
<dbReference type="EMBL" id="CP036402">
    <property type="protein sequence ID" value="QBI21824.1"/>
    <property type="molecule type" value="Genomic_DNA"/>
</dbReference>
<dbReference type="Gene3D" id="3.40.50.1820">
    <property type="entry name" value="alpha/beta hydrolase"/>
    <property type="match status" value="1"/>
</dbReference>
<dbReference type="InterPro" id="IPR001375">
    <property type="entry name" value="Peptidase_S9_cat"/>
</dbReference>
<feature type="region of interest" description="Disordered" evidence="2">
    <location>
        <begin position="80"/>
        <end position="103"/>
    </location>
</feature>
<dbReference type="Pfam" id="PF00326">
    <property type="entry name" value="Peptidase_S9"/>
    <property type="match status" value="1"/>
</dbReference>
<name>A0A411YKS6_9ACTN</name>
<dbReference type="SUPFAM" id="SSF53474">
    <property type="entry name" value="alpha/beta-Hydrolases"/>
    <property type="match status" value="1"/>
</dbReference>
<keyword evidence="5" id="KW-1185">Reference proteome</keyword>
<dbReference type="InterPro" id="IPR029058">
    <property type="entry name" value="AB_hydrolase_fold"/>
</dbReference>
<gene>
    <name evidence="4" type="ORF">ER308_21195</name>
</gene>
<dbReference type="GO" id="GO:0006508">
    <property type="term" value="P:proteolysis"/>
    <property type="evidence" value="ECO:0007669"/>
    <property type="project" value="InterPro"/>
</dbReference>
<dbReference type="RefSeq" id="WP_131156815.1">
    <property type="nucleotide sequence ID" value="NZ_CP036402.1"/>
</dbReference>
<evidence type="ECO:0000259" key="3">
    <source>
        <dbReference type="Pfam" id="PF00326"/>
    </source>
</evidence>
<dbReference type="PANTHER" id="PTHR42776:SF27">
    <property type="entry name" value="DIPEPTIDYL PEPTIDASE FAMILY MEMBER 6"/>
    <property type="match status" value="1"/>
</dbReference>
<dbReference type="GO" id="GO:0004252">
    <property type="term" value="F:serine-type endopeptidase activity"/>
    <property type="evidence" value="ECO:0007669"/>
    <property type="project" value="InterPro"/>
</dbReference>
<evidence type="ECO:0000313" key="5">
    <source>
        <dbReference type="Proteomes" id="UP000291469"/>
    </source>
</evidence>
<organism evidence="4 5">
    <name type="scientific">Egibacter rhizosphaerae</name>
    <dbReference type="NCBI Taxonomy" id="1670831"/>
    <lineage>
        <taxon>Bacteria</taxon>
        <taxon>Bacillati</taxon>
        <taxon>Actinomycetota</taxon>
        <taxon>Nitriliruptoria</taxon>
        <taxon>Egibacterales</taxon>
        <taxon>Egibacteraceae</taxon>
        <taxon>Egibacter</taxon>
    </lineage>
</organism>
<dbReference type="Gene3D" id="2.120.10.30">
    <property type="entry name" value="TolB, C-terminal domain"/>
    <property type="match status" value="1"/>
</dbReference>
<proteinExistence type="predicted"/>
<dbReference type="AlphaFoldDB" id="A0A411YKS6"/>
<dbReference type="OrthoDB" id="262125at2"/>
<dbReference type="InterPro" id="IPR011042">
    <property type="entry name" value="6-blade_b-propeller_TolB-like"/>
</dbReference>
<dbReference type="SUPFAM" id="SSF50993">
    <property type="entry name" value="Peptidase/esterase 'gauge' domain"/>
    <property type="match status" value="1"/>
</dbReference>
<dbReference type="InterPro" id="IPR002470">
    <property type="entry name" value="Peptidase_S9A"/>
</dbReference>
<sequence length="647" mass="69568">MTDSVVGDGDPTSGASVDVRSYLEIRTAGPAGWAPGGDKLLVASDLPGTTQAFRLDAPHRDGPPRAVEALQPVTRFDEPVGAGYLPADPWPGNDPDGGAGGDRLLVVADRGGDERHQLYVGHDRPDGPFGGPDDLHPLVVDREYIHRPGGSTRDGRRIAYASNRRDGVAFDTYSRELATGREDRVYATEGWTQPLGFSPDGRYLAVAEPTTEPGDNRVDLVDLALVGEGPVGRGDTGVTELAPHGRSASVGGPSWLPGGDAFFFATDVGREVAGIARGTPDGSWEYVVEPGWDADCAIDWAGRHLLVVWNDDGRTRAELRDPRTLEPTGPVPLPGDGVASGFTFTRDGRYLAFGYSAPSVPGDVWCHDTASGELQRLTVSPCGVDPHGFVDAELVRCRSFDGLEVPAFVYRPAGARGPVPVVVTVHGGPESQARPSFGPITQYLVARGFAVVVPNVRGSTGYGRRYQHLDDVERRLDAVADLAALHDWIATQPDLDETRTALYGGSYGGYMTLAGLAFQPDRWAAGVDIVGMSDLVTFLENTSAWRRAFREREYGSLVHDRATLEAASPINRVEDMNAPLFIVHGANDPRVPLSEAEQIHSVLSRRGVRCDLAAYEDEGHGLSKLPNRVDAYQRIASFLDEVLEPAR</sequence>
<protein>
    <submittedName>
        <fullName evidence="4">S9 family peptidase</fullName>
    </submittedName>
</protein>
<evidence type="ECO:0000313" key="4">
    <source>
        <dbReference type="EMBL" id="QBI21824.1"/>
    </source>
</evidence>
<evidence type="ECO:0000256" key="1">
    <source>
        <dbReference type="ARBA" id="ARBA00022801"/>
    </source>
</evidence>
<feature type="domain" description="Peptidase S9 prolyl oligopeptidase catalytic" evidence="3">
    <location>
        <begin position="436"/>
        <end position="644"/>
    </location>
</feature>